<gene>
    <name evidence="3" type="primary">LOC107768027</name>
</gene>
<dbReference type="AlphaFoldDB" id="A0A1S3XRP5"/>
<dbReference type="PaxDb" id="4097-A0A1S3XRP5"/>
<dbReference type="SUPFAM" id="SSF52402">
    <property type="entry name" value="Adenine nucleotide alpha hydrolases-like"/>
    <property type="match status" value="1"/>
</dbReference>
<dbReference type="OrthoDB" id="1898565at2759"/>
<dbReference type="Proteomes" id="UP000790787">
    <property type="component" value="Chromosome 24"/>
</dbReference>
<proteinExistence type="predicted"/>
<dbReference type="GeneID" id="107768027"/>
<dbReference type="RefSeq" id="XP_016442618.1">
    <property type="nucleotide sequence ID" value="XM_016587132.1"/>
</dbReference>
<dbReference type="CDD" id="cd01989">
    <property type="entry name" value="USP_STK_Ubox_N"/>
    <property type="match status" value="1"/>
</dbReference>
<dbReference type="RefSeq" id="XP_016442618.1">
    <property type="nucleotide sequence ID" value="XM_016587132.2"/>
</dbReference>
<reference evidence="2" key="1">
    <citation type="journal article" date="2014" name="Nat. Commun.">
        <title>The tobacco genome sequence and its comparison with those of tomato and potato.</title>
        <authorList>
            <person name="Sierro N."/>
            <person name="Battey J.N."/>
            <person name="Ouadi S."/>
            <person name="Bakaher N."/>
            <person name="Bovet L."/>
            <person name="Willig A."/>
            <person name="Goepfert S."/>
            <person name="Peitsch M.C."/>
            <person name="Ivanov N.V."/>
        </authorList>
    </citation>
    <scope>NUCLEOTIDE SEQUENCE [LARGE SCALE GENOMIC DNA]</scope>
</reference>
<evidence type="ECO:0000259" key="1">
    <source>
        <dbReference type="Pfam" id="PF00582"/>
    </source>
</evidence>
<accession>A0A1S3XRP5</accession>
<name>A0A1S3XRP5_TOBAC</name>
<dbReference type="OMA" id="CEVTIVY"/>
<keyword evidence="2" id="KW-1185">Reference proteome</keyword>
<dbReference type="PANTHER" id="PTHR47382:SF1">
    <property type="entry name" value="USPA DOMAIN-CONTAINING PROTEIN"/>
    <property type="match status" value="1"/>
</dbReference>
<sequence>MMSGEIEEIGEDGKSVTISSKLDGGKKYIYIAVGKNDLHVLQWALDNAISPGVHICLVHVFPPITYFHTPVGKLSRNQLSQEQVKVYINEENNRRKNLLEKYMCLCNDAKKGASVPIDTMLVESNSPSKALLDLISVVNITSLIVGTKRSTSTGKGQGIGDFVQKNAPDSCVVTLVCAGKRIKKDQVQQLKESCNSYSTLGYRHSKRNLFECICFSGKFD</sequence>
<reference evidence="3" key="2">
    <citation type="submission" date="2025-08" db="UniProtKB">
        <authorList>
            <consortium name="RefSeq"/>
        </authorList>
    </citation>
    <scope>IDENTIFICATION</scope>
    <source>
        <tissue evidence="3">Leaf</tissue>
    </source>
</reference>
<dbReference type="PANTHER" id="PTHR47382">
    <property type="entry name" value="U-BOX DOMAIN-CONTAINING PROTEIN 52-LIKE"/>
    <property type="match status" value="1"/>
</dbReference>
<dbReference type="STRING" id="4097.A0A1S3XRP5"/>
<protein>
    <submittedName>
        <fullName evidence="3">U-box domain-containing protein 36-like</fullName>
    </submittedName>
    <submittedName>
        <fullName evidence="3">U-box domain-containing protein 54-like</fullName>
    </submittedName>
</protein>
<dbReference type="KEGG" id="nta:107768027"/>
<dbReference type="Gene3D" id="3.40.50.620">
    <property type="entry name" value="HUPs"/>
    <property type="match status" value="1"/>
</dbReference>
<dbReference type="InterPro" id="IPR006016">
    <property type="entry name" value="UspA"/>
</dbReference>
<dbReference type="Pfam" id="PF00582">
    <property type="entry name" value="Usp"/>
    <property type="match status" value="1"/>
</dbReference>
<evidence type="ECO:0000313" key="3">
    <source>
        <dbReference type="RefSeq" id="XP_016442618.1"/>
    </source>
</evidence>
<organism evidence="2 3">
    <name type="scientific">Nicotiana tabacum</name>
    <name type="common">Common tobacco</name>
    <dbReference type="NCBI Taxonomy" id="4097"/>
    <lineage>
        <taxon>Eukaryota</taxon>
        <taxon>Viridiplantae</taxon>
        <taxon>Streptophyta</taxon>
        <taxon>Embryophyta</taxon>
        <taxon>Tracheophyta</taxon>
        <taxon>Spermatophyta</taxon>
        <taxon>Magnoliopsida</taxon>
        <taxon>eudicotyledons</taxon>
        <taxon>Gunneridae</taxon>
        <taxon>Pentapetalae</taxon>
        <taxon>asterids</taxon>
        <taxon>lamiids</taxon>
        <taxon>Solanales</taxon>
        <taxon>Solanaceae</taxon>
        <taxon>Nicotianoideae</taxon>
        <taxon>Nicotianeae</taxon>
        <taxon>Nicotiana</taxon>
    </lineage>
</organism>
<dbReference type="InterPro" id="IPR014729">
    <property type="entry name" value="Rossmann-like_a/b/a_fold"/>
</dbReference>
<feature type="domain" description="UspA" evidence="1">
    <location>
        <begin position="37"/>
        <end position="153"/>
    </location>
</feature>
<evidence type="ECO:0000313" key="2">
    <source>
        <dbReference type="Proteomes" id="UP000790787"/>
    </source>
</evidence>